<feature type="region of interest" description="Disordered" evidence="1">
    <location>
        <begin position="30"/>
        <end position="144"/>
    </location>
</feature>
<feature type="compositionally biased region" description="Basic residues" evidence="1">
    <location>
        <begin position="110"/>
        <end position="122"/>
    </location>
</feature>
<evidence type="ECO:0000313" key="2">
    <source>
        <dbReference type="EMBL" id="CEL67726.1"/>
    </source>
</evidence>
<protein>
    <submittedName>
        <fullName evidence="2">Uncharacterized protein</fullName>
    </submittedName>
</protein>
<gene>
    <name evidence="2" type="ORF">BN1204_035185</name>
</gene>
<evidence type="ECO:0000256" key="1">
    <source>
        <dbReference type="SAM" id="MobiDB-lite"/>
    </source>
</evidence>
<name>A0A0F7UF99_NEOCL</name>
<proteinExistence type="predicted"/>
<feature type="compositionally biased region" description="Polar residues" evidence="1">
    <location>
        <begin position="31"/>
        <end position="40"/>
    </location>
</feature>
<dbReference type="AlphaFoldDB" id="A0A0F7UF99"/>
<accession>A0A0F7UF99</accession>
<reference evidence="2" key="1">
    <citation type="journal article" date="2015" name="PLoS ONE">
        <title>Comprehensive Evaluation of Toxoplasma gondii VEG and Neospora caninum LIV Genomes with Tachyzoite Stage Transcriptome and Proteome Defines Novel Transcript Features.</title>
        <authorList>
            <person name="Ramaprasad A."/>
            <person name="Mourier T."/>
            <person name="Naeem R."/>
            <person name="Malas T.B."/>
            <person name="Moussa E."/>
            <person name="Panigrahi A."/>
            <person name="Vermont S.J."/>
            <person name="Otto T.D."/>
            <person name="Wastling J."/>
            <person name="Pain A."/>
        </authorList>
    </citation>
    <scope>NUCLEOTIDE SEQUENCE</scope>
    <source>
        <strain evidence="2">Liverpool</strain>
    </source>
</reference>
<organism evidence="2">
    <name type="scientific">Neospora caninum (strain Liverpool)</name>
    <dbReference type="NCBI Taxonomy" id="572307"/>
    <lineage>
        <taxon>Eukaryota</taxon>
        <taxon>Sar</taxon>
        <taxon>Alveolata</taxon>
        <taxon>Apicomplexa</taxon>
        <taxon>Conoidasida</taxon>
        <taxon>Coccidia</taxon>
        <taxon>Eucoccidiorida</taxon>
        <taxon>Eimeriorina</taxon>
        <taxon>Sarcocystidae</taxon>
        <taxon>Neospora</taxon>
    </lineage>
</organism>
<dbReference type="EMBL" id="LN714483">
    <property type="protein sequence ID" value="CEL67726.1"/>
    <property type="molecule type" value="Genomic_DNA"/>
</dbReference>
<feature type="compositionally biased region" description="Polar residues" evidence="1">
    <location>
        <begin position="67"/>
        <end position="84"/>
    </location>
</feature>
<sequence length="346" mass="37257">MTLSREGQASHGFTWKRSNMSSRFNFLFSKRGSSLDSSPSAGGPLERAADSNGGRRIREGAVAAESLASNTSEADPRRVSSNRSAPERSRQDSPPARPSSRLSFREMYRRLLKRQRGRKRRGATAAAHSSFPGAAVTTAASSPPLTRVKSVHFGKMVVHTYPRDAQPGGPDTPMFASKSDPSIVFVPDSGDESDDASDEEKDDCIFANRHVAPALHPGRSVSSTTSSDWTGPRSFHAAAGYMSGDSSSGARRMQFGRCLSDTQEETTLDDDDDDDSFPPKSFLEYHGDEFGISHYFNGSTGSRGSTCVSHQSTSNSLLKSFSSVAGGKPPGPNDKELENVLMGWCS</sequence>